<keyword evidence="3" id="KW-0614">Plasmid</keyword>
<dbReference type="Gene3D" id="3.40.140.10">
    <property type="entry name" value="Cytidine Deaminase, domain 2"/>
    <property type="match status" value="1"/>
</dbReference>
<dbReference type="KEGG" id="eel:EUBELI_20475"/>
<dbReference type="RefSeq" id="WP_012740747.1">
    <property type="nucleotide sequence ID" value="NC_012780.1"/>
</dbReference>
<dbReference type="InterPro" id="IPR015517">
    <property type="entry name" value="dCMP_deaminase-rel"/>
</dbReference>
<accession>C4Z6M8</accession>
<proteinExistence type="predicted"/>
<name>C4Z6M8_LACE2</name>
<gene>
    <name evidence="3" type="ordered locus">EUBELI_20475</name>
</gene>
<feature type="domain" description="CMP/dCMP-type deaminase" evidence="2">
    <location>
        <begin position="453"/>
        <end position="572"/>
    </location>
</feature>
<keyword evidence="4" id="KW-1185">Reference proteome</keyword>
<dbReference type="InterPro" id="IPR027417">
    <property type="entry name" value="P-loop_NTPase"/>
</dbReference>
<evidence type="ECO:0000259" key="2">
    <source>
        <dbReference type="PROSITE" id="PS51747"/>
    </source>
</evidence>
<dbReference type="Gene3D" id="3.40.50.300">
    <property type="entry name" value="P-loop containing nucleotide triphosphate hydrolases"/>
    <property type="match status" value="1"/>
</dbReference>
<dbReference type="PANTHER" id="PTHR11086">
    <property type="entry name" value="DEOXYCYTIDYLATE DEAMINASE-RELATED"/>
    <property type="match status" value="1"/>
</dbReference>
<dbReference type="GeneID" id="41357190"/>
<geneLocation type="plasmid" evidence="4">
    <name>pEubeli2</name>
</geneLocation>
<reference evidence="3 4" key="1">
    <citation type="journal article" date="2009" name="Proc. Natl. Acad. Sci. U.S.A.">
        <title>Characterizing a model human gut microbiota composed of members of its two dominant bacterial phyla.</title>
        <authorList>
            <person name="Mahowald M.A."/>
            <person name="Rey F.E."/>
            <person name="Seedorf H."/>
            <person name="Turnbaugh P.J."/>
            <person name="Fulton R.S."/>
            <person name="Wollam A."/>
            <person name="Shah N."/>
            <person name="Wang C."/>
            <person name="Magrini V."/>
            <person name="Wilson R.K."/>
            <person name="Cantarel B.L."/>
            <person name="Coutinho P.M."/>
            <person name="Henrissat B."/>
            <person name="Crock L.W."/>
            <person name="Russell A."/>
            <person name="Verberkmoes N.C."/>
            <person name="Hettich R.L."/>
            <person name="Gordon J.I."/>
        </authorList>
    </citation>
    <scope>NUCLEOTIDE SEQUENCE [LARGE SCALE GENOMIC DNA]</scope>
    <source>
        <strain evidence="4">ATCC 27750 / DSM 3376 / VPI C15-48 / C15-B4</strain>
        <plasmid evidence="3">unnamed</plasmid>
    </source>
</reference>
<evidence type="ECO:0000313" key="3">
    <source>
        <dbReference type="EMBL" id="ACR73620.1"/>
    </source>
</evidence>
<keyword evidence="1" id="KW-0378">Hydrolase</keyword>
<dbReference type="InterPro" id="IPR016193">
    <property type="entry name" value="Cytidine_deaminase-like"/>
</dbReference>
<dbReference type="EMBL" id="CP001106">
    <property type="protein sequence ID" value="ACR73620.1"/>
    <property type="molecule type" value="Genomic_DNA"/>
</dbReference>
<dbReference type="PROSITE" id="PS51747">
    <property type="entry name" value="CYT_DCMP_DEAMINASES_2"/>
    <property type="match status" value="1"/>
</dbReference>
<dbReference type="SUPFAM" id="SSF53927">
    <property type="entry name" value="Cytidine deaminase-like"/>
    <property type="match status" value="1"/>
</dbReference>
<dbReference type="InterPro" id="IPR002125">
    <property type="entry name" value="CMP_dCMP_dom"/>
</dbReference>
<dbReference type="Pfam" id="PF00383">
    <property type="entry name" value="dCMP_cyt_deam_1"/>
    <property type="match status" value="1"/>
</dbReference>
<dbReference type="eggNOG" id="COG2131">
    <property type="taxonomic scope" value="Bacteria"/>
</dbReference>
<dbReference type="PANTHER" id="PTHR11086:SF18">
    <property type="entry name" value="DEOXYCYTIDYLATE DEAMINASE"/>
    <property type="match status" value="1"/>
</dbReference>
<evidence type="ECO:0000313" key="4">
    <source>
        <dbReference type="Proteomes" id="UP000001476"/>
    </source>
</evidence>
<dbReference type="Proteomes" id="UP000001476">
    <property type="component" value="Plasmid pEubeli2"/>
</dbReference>
<organism evidence="3 4">
    <name type="scientific">Lachnospira eligens (strain ATCC 27750 / DSM 3376 / VPI C15-48 / C15-B4)</name>
    <name type="common">Eubacterium eligens</name>
    <dbReference type="NCBI Taxonomy" id="515620"/>
    <lineage>
        <taxon>Bacteria</taxon>
        <taxon>Bacillati</taxon>
        <taxon>Bacillota</taxon>
        <taxon>Clostridia</taxon>
        <taxon>Lachnospirales</taxon>
        <taxon>Lachnospiraceae</taxon>
        <taxon>Lachnospira</taxon>
    </lineage>
</organism>
<protein>
    <submittedName>
        <fullName evidence="3">dCMP deaminase</fullName>
    </submittedName>
</protein>
<evidence type="ECO:0000256" key="1">
    <source>
        <dbReference type="ARBA" id="ARBA00022801"/>
    </source>
</evidence>
<dbReference type="AlphaFoldDB" id="C4Z6M8"/>
<dbReference type="GO" id="GO:0005737">
    <property type="term" value="C:cytoplasm"/>
    <property type="evidence" value="ECO:0007669"/>
    <property type="project" value="TreeGrafter"/>
</dbReference>
<sequence length="626" mass="72922">MKDKADAVKCLYRQRDKFILIGLTGRTGAGCTTVAKILSTDNINELDLKDSKTCDFKHSDERKYSIVYRFMAEDERWKKFTVIEASSIIFSFILQGTYKNLFNYIDKISNEVEIKEKEELKKNIVEVLSEEKVENIKEIENEVIDKQLADWIKNLNNNPKYVESLKKENLEQLNKMIKYFTENIVTAKNKFKNKLDTITVQEKSKNSKSQNTNVYNLYSYFMQSVGNNIRSSGEYYNNSEVIGKEITLVERINDIVKMINRLEELQNKDKERTRICIDALRNSFEIQYFRDRYRAFYTFAINTEDEYRQNRLGLNRKELIGLDKIEYPDNNDIFYHQNISACLENSDVYLYNPNVENHKYYELTEQIVKYISLILQPGLITPTHVERCMQLAFNAKYNSGCLSRQVGAVVTGEDFSIRSVGWNDVPKGQVSCNLRCVEDYCKNKDEETFSEYELEDEYFSEIMNEINQSLKEKDIQEKKAGKCFSYCFKDIYTGWTGEKNQVHTRALHAEENAFLQIAKYGGAKIQGGKLFTTASPCELCSKKAYQLGIKEIYYIDPYPGISRKHILSFGKSENPKMIFFQGAIGNAYISLYAPRMPYKDEISLVTGIKTKNIAKNIKEKYDKSFK</sequence>
<dbReference type="GO" id="GO:0004132">
    <property type="term" value="F:dCMP deaminase activity"/>
    <property type="evidence" value="ECO:0007669"/>
    <property type="project" value="TreeGrafter"/>
</dbReference>
<dbReference type="HOGENOM" id="CLU_029431_0_0_9"/>